<dbReference type="Proteomes" id="UP000294933">
    <property type="component" value="Unassembled WGS sequence"/>
</dbReference>
<dbReference type="OrthoDB" id="346907at2759"/>
<gene>
    <name evidence="3" type="ORF">BD410DRAFT_788332</name>
</gene>
<dbReference type="InterPro" id="IPR000719">
    <property type="entry name" value="Prot_kinase_dom"/>
</dbReference>
<evidence type="ECO:0000313" key="4">
    <source>
        <dbReference type="Proteomes" id="UP000294933"/>
    </source>
</evidence>
<accession>A0A4Y7Q5N3</accession>
<reference evidence="3 4" key="1">
    <citation type="submission" date="2018-06" db="EMBL/GenBank/DDBJ databases">
        <title>A transcriptomic atlas of mushroom development highlights an independent origin of complex multicellularity.</title>
        <authorList>
            <consortium name="DOE Joint Genome Institute"/>
            <person name="Krizsan K."/>
            <person name="Almasi E."/>
            <person name="Merenyi Z."/>
            <person name="Sahu N."/>
            <person name="Viragh M."/>
            <person name="Koszo T."/>
            <person name="Mondo S."/>
            <person name="Kiss B."/>
            <person name="Balint B."/>
            <person name="Kues U."/>
            <person name="Barry K."/>
            <person name="Hegedus J.C."/>
            <person name="Henrissat B."/>
            <person name="Johnson J."/>
            <person name="Lipzen A."/>
            <person name="Ohm R."/>
            <person name="Nagy I."/>
            <person name="Pangilinan J."/>
            <person name="Yan J."/>
            <person name="Xiong Y."/>
            <person name="Grigoriev I.V."/>
            <person name="Hibbett D.S."/>
            <person name="Nagy L.G."/>
        </authorList>
    </citation>
    <scope>NUCLEOTIDE SEQUENCE [LARGE SCALE GENOMIC DNA]</scope>
    <source>
        <strain evidence="3 4">SZMC22713</strain>
    </source>
</reference>
<evidence type="ECO:0000259" key="2">
    <source>
        <dbReference type="PROSITE" id="PS50011"/>
    </source>
</evidence>
<dbReference type="SMART" id="SM00220">
    <property type="entry name" value="S_TKc"/>
    <property type="match status" value="2"/>
</dbReference>
<dbReference type="InterPro" id="IPR011009">
    <property type="entry name" value="Kinase-like_dom_sf"/>
</dbReference>
<keyword evidence="3" id="KW-0418">Kinase</keyword>
<dbReference type="EMBL" id="ML170174">
    <property type="protein sequence ID" value="TDL22518.1"/>
    <property type="molecule type" value="Genomic_DNA"/>
</dbReference>
<dbReference type="VEuPathDB" id="FungiDB:BD410DRAFT_788332"/>
<dbReference type="GO" id="GO:0004674">
    <property type="term" value="F:protein serine/threonine kinase activity"/>
    <property type="evidence" value="ECO:0007669"/>
    <property type="project" value="TreeGrafter"/>
</dbReference>
<name>A0A4Y7Q5N3_9AGAM</name>
<dbReference type="InterPro" id="IPR001245">
    <property type="entry name" value="Ser-Thr/Tyr_kinase_cat_dom"/>
</dbReference>
<dbReference type="AlphaFoldDB" id="A0A4Y7Q5N3"/>
<keyword evidence="4" id="KW-1185">Reference proteome</keyword>
<feature type="region of interest" description="Disordered" evidence="1">
    <location>
        <begin position="1"/>
        <end position="33"/>
    </location>
</feature>
<dbReference type="InterPro" id="IPR008271">
    <property type="entry name" value="Ser/Thr_kinase_AS"/>
</dbReference>
<dbReference type="PROSITE" id="PS50011">
    <property type="entry name" value="PROTEIN_KINASE_DOM"/>
    <property type="match status" value="2"/>
</dbReference>
<dbReference type="GO" id="GO:0005524">
    <property type="term" value="F:ATP binding"/>
    <property type="evidence" value="ECO:0007669"/>
    <property type="project" value="InterPro"/>
</dbReference>
<dbReference type="SUPFAM" id="SSF56112">
    <property type="entry name" value="Protein kinase-like (PK-like)"/>
    <property type="match status" value="2"/>
</dbReference>
<evidence type="ECO:0000256" key="1">
    <source>
        <dbReference type="SAM" id="MobiDB-lite"/>
    </source>
</evidence>
<dbReference type="PANTHER" id="PTHR44329:SF214">
    <property type="entry name" value="PROTEIN KINASE DOMAIN-CONTAINING PROTEIN"/>
    <property type="match status" value="1"/>
</dbReference>
<evidence type="ECO:0000313" key="3">
    <source>
        <dbReference type="EMBL" id="TDL22518.1"/>
    </source>
</evidence>
<proteinExistence type="predicted"/>
<dbReference type="STRING" id="50990.A0A4Y7Q5N3"/>
<organism evidence="3 4">
    <name type="scientific">Rickenella mellea</name>
    <dbReference type="NCBI Taxonomy" id="50990"/>
    <lineage>
        <taxon>Eukaryota</taxon>
        <taxon>Fungi</taxon>
        <taxon>Dikarya</taxon>
        <taxon>Basidiomycota</taxon>
        <taxon>Agaricomycotina</taxon>
        <taxon>Agaricomycetes</taxon>
        <taxon>Hymenochaetales</taxon>
        <taxon>Rickenellaceae</taxon>
        <taxon>Rickenella</taxon>
    </lineage>
</organism>
<dbReference type="PANTHER" id="PTHR44329">
    <property type="entry name" value="SERINE/THREONINE-PROTEIN KINASE TNNI3K-RELATED"/>
    <property type="match status" value="1"/>
</dbReference>
<dbReference type="PROSITE" id="PS00109">
    <property type="entry name" value="PROTEIN_KINASE_TYR"/>
    <property type="match status" value="1"/>
</dbReference>
<feature type="domain" description="Protein kinase" evidence="2">
    <location>
        <begin position="574"/>
        <end position="840"/>
    </location>
</feature>
<dbReference type="InterPro" id="IPR008266">
    <property type="entry name" value="Tyr_kinase_AS"/>
</dbReference>
<sequence>MTDKSELPDGISPSATGNSRGKTKGVQFNDPVDSTFYDDATTQGAKWTSIKADLRVTFDLPDDESPDGGTTCSDTRGKILMNLNEQHIRPVDDVLWQVLSGRLKIYPVRHIKNSEVLKGQESLYQPFWQKALDWMKKDTVGVLVDHDEIYRSIVEMVNHLKAVERNFTVESHPWSEITIHSFLRDYDDLEAFAEQTIRSVDLRERIYSLDPSSFRRFLSVLQMLSNDTCTRKRVFERYIKKFVAKTGILPQNLFVEGVSKIGENPLVGGGFADVYKGYFQGRFVALKVLRVFERGKTDYDALRRSFCRETILWQKFDNANVLPFYGICEDIFRPKLAMVSPWMENGDMIKYLKHNPGVDRRNLVLGVAEGLQYLHSFKPTVVHGDLRAANVVIDDDGQPRIADFGLTKVIDSQASLLLDNSTSLDGGGNVRWHSPEVLHPSRFNLQHCGVTKESDIYAFACVCLEIFTGKIPFWNLVDSAVVMEVGVNDKRPPRPSEPATRMGLDDHMWAVMETCWITQPGDRMTISKVVEQISDLNATYEAPNVSSMTVPTGTMHDAIDDPDWAILLVRGVRRTGEVPVTGGGFADIWRGEFRGKHVALKVIRTFGGNFHEMFSMIKFEALTMLRVNHVNVLPFYGVCNDEFQPNVALITPWMENGDLLRYLTHNIDANRLSLACEVLSGLSYLHGLKPKIVHGDLKAANVLVDSNFRPRLSDFGLSKFYDSLASLRGTPRWQAPELLSPDTVGVNVGKTTASDIYAFACLCLEVFTGKPPFRELSSDTQVLMTVVKGGRPKRPPQHSGSSAGIDDTVWKIITHCWAQNRENRPSAEKVFRALEMHESLLRTQAELKEMFI</sequence>
<protein>
    <submittedName>
        <fullName evidence="3">Kinase-like protein</fullName>
    </submittedName>
</protein>
<keyword evidence="3" id="KW-0808">Transferase</keyword>
<dbReference type="InterPro" id="IPR051681">
    <property type="entry name" value="Ser/Thr_Kinases-Pseudokinases"/>
</dbReference>
<dbReference type="PROSITE" id="PS00108">
    <property type="entry name" value="PROTEIN_KINASE_ST"/>
    <property type="match status" value="1"/>
</dbReference>
<dbReference type="Pfam" id="PF07714">
    <property type="entry name" value="PK_Tyr_Ser-Thr"/>
    <property type="match status" value="2"/>
</dbReference>
<dbReference type="Gene3D" id="1.10.510.10">
    <property type="entry name" value="Transferase(Phosphotransferase) domain 1"/>
    <property type="match status" value="2"/>
</dbReference>
<feature type="domain" description="Protein kinase" evidence="2">
    <location>
        <begin position="260"/>
        <end position="540"/>
    </location>
</feature>